<feature type="region of interest" description="Disordered" evidence="1">
    <location>
        <begin position="24"/>
        <end position="82"/>
    </location>
</feature>
<evidence type="ECO:0000313" key="3">
    <source>
        <dbReference type="Proteomes" id="UP001153076"/>
    </source>
</evidence>
<evidence type="ECO:0000313" key="2">
    <source>
        <dbReference type="EMBL" id="KAJ8449166.1"/>
    </source>
</evidence>
<gene>
    <name evidence="2" type="ORF">Cgig2_027168</name>
</gene>
<name>A0A9Q1KUP7_9CARY</name>
<reference evidence="2" key="1">
    <citation type="submission" date="2022-04" db="EMBL/GenBank/DDBJ databases">
        <title>Carnegiea gigantea Genome sequencing and assembly v2.</title>
        <authorList>
            <person name="Copetti D."/>
            <person name="Sanderson M.J."/>
            <person name="Burquez A."/>
            <person name="Wojciechowski M.F."/>
        </authorList>
    </citation>
    <scope>NUCLEOTIDE SEQUENCE</scope>
    <source>
        <strain evidence="2">SGP5-SGP5p</strain>
        <tissue evidence="2">Aerial part</tissue>
    </source>
</reference>
<evidence type="ECO:0000256" key="1">
    <source>
        <dbReference type="SAM" id="MobiDB-lite"/>
    </source>
</evidence>
<accession>A0A9Q1KUP7</accession>
<comment type="caution">
    <text evidence="2">The sequence shown here is derived from an EMBL/GenBank/DDBJ whole genome shotgun (WGS) entry which is preliminary data.</text>
</comment>
<dbReference type="OrthoDB" id="5562739at2759"/>
<dbReference type="Proteomes" id="UP001153076">
    <property type="component" value="Unassembled WGS sequence"/>
</dbReference>
<keyword evidence="3" id="KW-1185">Reference proteome</keyword>
<feature type="compositionally biased region" description="Polar residues" evidence="1">
    <location>
        <begin position="68"/>
        <end position="82"/>
    </location>
</feature>
<organism evidence="2 3">
    <name type="scientific">Carnegiea gigantea</name>
    <dbReference type="NCBI Taxonomy" id="171969"/>
    <lineage>
        <taxon>Eukaryota</taxon>
        <taxon>Viridiplantae</taxon>
        <taxon>Streptophyta</taxon>
        <taxon>Embryophyta</taxon>
        <taxon>Tracheophyta</taxon>
        <taxon>Spermatophyta</taxon>
        <taxon>Magnoliopsida</taxon>
        <taxon>eudicotyledons</taxon>
        <taxon>Gunneridae</taxon>
        <taxon>Pentapetalae</taxon>
        <taxon>Caryophyllales</taxon>
        <taxon>Cactineae</taxon>
        <taxon>Cactaceae</taxon>
        <taxon>Cactoideae</taxon>
        <taxon>Echinocereeae</taxon>
        <taxon>Carnegiea</taxon>
    </lineage>
</organism>
<dbReference type="AlphaFoldDB" id="A0A9Q1KUP7"/>
<feature type="region of interest" description="Disordered" evidence="1">
    <location>
        <begin position="347"/>
        <end position="378"/>
    </location>
</feature>
<protein>
    <submittedName>
        <fullName evidence="2">Uncharacterized protein</fullName>
    </submittedName>
</protein>
<proteinExistence type="predicted"/>
<sequence length="424" mass="47576">MPPHGHEDESHFEHEVLVKRIKKIKSASKHRSKQIQIRSKKCAKAQAEKERQAVQKSPKSPIKRGQLSVLQHDQQSKFPKQQTNTTICVQHPKSVQSMQKLAEVDIKSKMIFQTRLSPASFDPYSVILYIATDKKIKITPMDVHLTLAFPIGGRQVETFYGKKSKDPKYNEVLLAWRKEWNLQDGTLKLSQMPQYIQSQAEAGDSFKRNFALYTVSCFFNVLPRKLCYFVALVLRVVHGDMAKVYGLLQCSFDEVVEERAHGGLGQLPLENALLRVGPQRPLTLLLRIPFVRKGGLACVMRLVEEALKGYSYMPIVLVETILCLDGLNGKPNNDFKGSLLLQGHDPYRRPTNAHLRSGGRPQSNYPPETLGPQSPGLCANTRGYQRGLAGSLASWPGPHHLRPSLAPPLAGAATTSFRLHEHPD</sequence>
<feature type="region of interest" description="Disordered" evidence="1">
    <location>
        <begin position="403"/>
        <end position="424"/>
    </location>
</feature>
<feature type="compositionally biased region" description="Basic residues" evidence="1">
    <location>
        <begin position="24"/>
        <end position="43"/>
    </location>
</feature>
<dbReference type="EMBL" id="JAKOGI010000024">
    <property type="protein sequence ID" value="KAJ8449166.1"/>
    <property type="molecule type" value="Genomic_DNA"/>
</dbReference>